<accession>A0AAE8B5R4</accession>
<evidence type="ECO:0000313" key="2">
    <source>
        <dbReference type="Proteomes" id="UP000828777"/>
    </source>
</evidence>
<evidence type="ECO:0000313" key="1">
    <source>
        <dbReference type="EMBL" id="QXV85693.1"/>
    </source>
</evidence>
<sequence>MIGVCVKANRWFTLGKDYEIIFHSDRATTVESDDGCYWFVSYHGDGYYRSTDSRGEEAVFLDRAYCGLNIPTSKRIRNECC</sequence>
<dbReference type="EMBL" id="MZ501111">
    <property type="protein sequence ID" value="QXV85693.1"/>
    <property type="molecule type" value="Genomic_DNA"/>
</dbReference>
<reference evidence="2" key="1">
    <citation type="journal article" date="2021" name="PLoS Biol.">
        <title>Systematic exploration of Escherichia coli phage-host interactions with the BASEL phage collection.</title>
        <authorList>
            <person name="Maffei E."/>
            <person name="Shaidullina A."/>
            <person name="Burkolter M."/>
            <person name="Heyer Y."/>
            <person name="Estermann F."/>
            <person name="Druelle V."/>
            <person name="Sauer P."/>
            <person name="Willi L."/>
            <person name="Michaelis S."/>
            <person name="Hilbi H."/>
            <person name="Thaler D.S."/>
            <person name="Harms A."/>
        </authorList>
    </citation>
    <scope>NUCLEOTIDE SEQUENCE [LARGE SCALE GENOMIC DNA]</scope>
    <source>
        <strain evidence="2">Bas51</strain>
    </source>
</reference>
<dbReference type="Proteomes" id="UP000828777">
    <property type="component" value="Segment"/>
</dbReference>
<name>A0AAE8B5R4_9CAUD</name>
<organism evidence="1 2">
    <name type="scientific">Escherichia phage WalterGehring</name>
    <dbReference type="NCBI Taxonomy" id="2852023"/>
    <lineage>
        <taxon>Viruses</taxon>
        <taxon>Duplodnaviria</taxon>
        <taxon>Heunggongvirae</taxon>
        <taxon>Uroviricota</taxon>
        <taxon>Caudoviricetes</taxon>
        <taxon>Vequintavirinae</taxon>
        <taxon>Vequintavirus</taxon>
        <taxon>Vequintavirus waltergehring</taxon>
    </lineage>
</organism>
<keyword evidence="2" id="KW-1185">Reference proteome</keyword>
<gene>
    <name evidence="1" type="ORF">bas51_0183</name>
</gene>
<proteinExistence type="predicted"/>
<protein>
    <submittedName>
        <fullName evidence="1">Uncharacterized protein</fullName>
    </submittedName>
</protein>